<dbReference type="PANTHER" id="PTHR11953:SF0">
    <property type="entry name" value="EXOSOME COMPLEX COMPONENT RRP41"/>
    <property type="match status" value="1"/>
</dbReference>
<dbReference type="EMBL" id="DTGD01000088">
    <property type="protein sequence ID" value="HGB35726.1"/>
    <property type="molecule type" value="Genomic_DNA"/>
</dbReference>
<dbReference type="FunFam" id="3.30.230.70:FF:000003">
    <property type="entry name" value="Ribonuclease PH"/>
    <property type="match status" value="1"/>
</dbReference>
<dbReference type="GO" id="GO:0000049">
    <property type="term" value="F:tRNA binding"/>
    <property type="evidence" value="ECO:0007669"/>
    <property type="project" value="UniProtKB-UniRule"/>
</dbReference>
<dbReference type="InterPro" id="IPR050080">
    <property type="entry name" value="RNase_PH"/>
</dbReference>
<evidence type="ECO:0000256" key="6">
    <source>
        <dbReference type="HAMAP-Rule" id="MF_00564"/>
    </source>
</evidence>
<evidence type="ECO:0000256" key="3">
    <source>
        <dbReference type="ARBA" id="ARBA00022555"/>
    </source>
</evidence>
<evidence type="ECO:0000256" key="4">
    <source>
        <dbReference type="ARBA" id="ARBA00022694"/>
    </source>
</evidence>
<dbReference type="GO" id="GO:0008033">
    <property type="term" value="P:tRNA processing"/>
    <property type="evidence" value="ECO:0007669"/>
    <property type="project" value="UniProtKB-UniRule"/>
</dbReference>
<reference evidence="9" key="1">
    <citation type="journal article" date="2020" name="mSystems">
        <title>Genome- and Community-Level Interaction Insights into Carbon Utilization and Element Cycling Functions of Hydrothermarchaeota in Hydrothermal Sediment.</title>
        <authorList>
            <person name="Zhou Z."/>
            <person name="Liu Y."/>
            <person name="Xu W."/>
            <person name="Pan J."/>
            <person name="Luo Z.H."/>
            <person name="Li M."/>
        </authorList>
    </citation>
    <scope>NUCLEOTIDE SEQUENCE [LARGE SCALE GENOMIC DNA]</scope>
    <source>
        <strain evidence="9">SpSt-754</strain>
    </source>
</reference>
<dbReference type="PANTHER" id="PTHR11953">
    <property type="entry name" value="EXOSOME COMPLEX COMPONENT"/>
    <property type="match status" value="1"/>
</dbReference>
<feature type="domain" description="Exoribonuclease phosphorolytic" evidence="8">
    <location>
        <begin position="154"/>
        <end position="220"/>
    </location>
</feature>
<keyword evidence="4 6" id="KW-0819">tRNA processing</keyword>
<evidence type="ECO:0000256" key="5">
    <source>
        <dbReference type="ARBA" id="ARBA00022884"/>
    </source>
</evidence>
<dbReference type="InterPro" id="IPR020568">
    <property type="entry name" value="Ribosomal_Su5_D2-typ_SF"/>
</dbReference>
<dbReference type="SUPFAM" id="SSF55666">
    <property type="entry name" value="Ribonuclease PH domain 2-like"/>
    <property type="match status" value="1"/>
</dbReference>
<sequence>MKEPLELRPLSFTRNYLKNPEGSCLVQMGNTMVLCTASVQTKLPNWLQGAEQGWITAEYSMLPRSTQERKPRESRTGKLDSRSIEISRIIGRSLRGAVDLSKIPNISIIIDADVLQADGGTRTAAINGGFVALYDAIRYLMEQKVISENPILEFIGSVSVGIVNGEFHLDLSYEEDSQAEVDLNVTMTESGKIIDIQGTAEKRPLTREELEKLLDIAFEGIKKIIEKEKEVLGVR</sequence>
<name>A0A7V3NV05_UNCW3</name>
<dbReference type="Gene3D" id="3.30.230.70">
    <property type="entry name" value="GHMP Kinase, N-terminal domain"/>
    <property type="match status" value="1"/>
</dbReference>
<dbReference type="InterPro" id="IPR027408">
    <property type="entry name" value="PNPase/RNase_PH_dom_sf"/>
</dbReference>
<dbReference type="EC" id="2.7.7.56" evidence="6"/>
<comment type="similarity">
    <text evidence="1 6">Belongs to the RNase PH family.</text>
</comment>
<dbReference type="GO" id="GO:0016075">
    <property type="term" value="P:rRNA catabolic process"/>
    <property type="evidence" value="ECO:0007669"/>
    <property type="project" value="UniProtKB-UniRule"/>
</dbReference>
<feature type="domain" description="Exoribonuclease phosphorolytic" evidence="7">
    <location>
        <begin position="6"/>
        <end position="136"/>
    </location>
</feature>
<evidence type="ECO:0000313" key="9">
    <source>
        <dbReference type="EMBL" id="HGB35726.1"/>
    </source>
</evidence>
<dbReference type="InterPro" id="IPR002381">
    <property type="entry name" value="RNase_PH_bac-type"/>
</dbReference>
<evidence type="ECO:0000256" key="1">
    <source>
        <dbReference type="ARBA" id="ARBA00006678"/>
    </source>
</evidence>
<keyword evidence="2 6" id="KW-0698">rRNA processing</keyword>
<dbReference type="InterPro" id="IPR001247">
    <property type="entry name" value="ExoRNase_PH_dom1"/>
</dbReference>
<dbReference type="SUPFAM" id="SSF54211">
    <property type="entry name" value="Ribosomal protein S5 domain 2-like"/>
    <property type="match status" value="1"/>
</dbReference>
<feature type="binding site" evidence="6">
    <location>
        <position position="82"/>
    </location>
    <ligand>
        <name>phosphate</name>
        <dbReference type="ChEBI" id="CHEBI:43474"/>
        <note>substrate</note>
    </ligand>
</feature>
<dbReference type="GO" id="GO:0009022">
    <property type="term" value="F:tRNA nucleotidyltransferase activity"/>
    <property type="evidence" value="ECO:0007669"/>
    <property type="project" value="UniProtKB-UniRule"/>
</dbReference>
<evidence type="ECO:0000256" key="2">
    <source>
        <dbReference type="ARBA" id="ARBA00022552"/>
    </source>
</evidence>
<dbReference type="InterPro" id="IPR015847">
    <property type="entry name" value="ExoRNase_PH_dom2"/>
</dbReference>
<dbReference type="Pfam" id="PF01138">
    <property type="entry name" value="RNase_PH"/>
    <property type="match status" value="1"/>
</dbReference>
<dbReference type="AlphaFoldDB" id="A0A7V3NV05"/>
<dbReference type="GO" id="GO:0031125">
    <property type="term" value="P:rRNA 3'-end processing"/>
    <property type="evidence" value="ECO:0007669"/>
    <property type="project" value="UniProtKB-ARBA"/>
</dbReference>
<keyword evidence="6 9" id="KW-0548">Nucleotidyltransferase</keyword>
<dbReference type="PROSITE" id="PS01277">
    <property type="entry name" value="RIBONUCLEASE_PH"/>
    <property type="match status" value="1"/>
</dbReference>
<dbReference type="NCBIfam" id="TIGR01966">
    <property type="entry name" value="RNasePH"/>
    <property type="match status" value="1"/>
</dbReference>
<evidence type="ECO:0000259" key="8">
    <source>
        <dbReference type="Pfam" id="PF03725"/>
    </source>
</evidence>
<gene>
    <name evidence="6" type="primary">rph</name>
    <name evidence="9" type="ORF">ENV38_02320</name>
</gene>
<dbReference type="InterPro" id="IPR018336">
    <property type="entry name" value="RNase_PH_CS"/>
</dbReference>
<dbReference type="InterPro" id="IPR036345">
    <property type="entry name" value="ExoRNase_PH_dom2_sf"/>
</dbReference>
<comment type="catalytic activity">
    <reaction evidence="6">
        <text>tRNA(n+1) + phosphate = tRNA(n) + a ribonucleoside 5'-diphosphate</text>
        <dbReference type="Rhea" id="RHEA:10628"/>
        <dbReference type="Rhea" id="RHEA-COMP:17343"/>
        <dbReference type="Rhea" id="RHEA-COMP:17344"/>
        <dbReference type="ChEBI" id="CHEBI:43474"/>
        <dbReference type="ChEBI" id="CHEBI:57930"/>
        <dbReference type="ChEBI" id="CHEBI:173114"/>
        <dbReference type="EC" id="2.7.7.56"/>
    </reaction>
</comment>
<dbReference type="HAMAP" id="MF_00564">
    <property type="entry name" value="RNase_PH"/>
    <property type="match status" value="1"/>
</dbReference>
<accession>A0A7V3NV05</accession>
<proteinExistence type="inferred from homology"/>
<keyword evidence="5" id="KW-0694">RNA-binding</keyword>
<keyword evidence="6 9" id="KW-0808">Transferase</keyword>
<feature type="binding site" evidence="6">
    <location>
        <begin position="120"/>
        <end position="122"/>
    </location>
    <ligand>
        <name>phosphate</name>
        <dbReference type="ChEBI" id="CHEBI:43474"/>
        <note>substrate</note>
    </ligand>
</feature>
<dbReference type="GO" id="GO:0000175">
    <property type="term" value="F:3'-5'-RNA exonuclease activity"/>
    <property type="evidence" value="ECO:0007669"/>
    <property type="project" value="UniProtKB-UniRule"/>
</dbReference>
<protein>
    <recommendedName>
        <fullName evidence="6">Ribonuclease PH</fullName>
        <shortName evidence="6">RNase PH</shortName>
        <ecNumber evidence="6">2.7.7.56</ecNumber>
    </recommendedName>
    <alternativeName>
        <fullName evidence="6">tRNA nucleotidyltransferase</fullName>
    </alternativeName>
</protein>
<comment type="subunit">
    <text evidence="6">Homohexameric ring arranged as a trimer of dimers.</text>
</comment>
<organism evidence="9">
    <name type="scientific">candidate division WOR-3 bacterium</name>
    <dbReference type="NCBI Taxonomy" id="2052148"/>
    <lineage>
        <taxon>Bacteria</taxon>
        <taxon>Bacteria division WOR-3</taxon>
    </lineage>
</organism>
<dbReference type="Pfam" id="PF03725">
    <property type="entry name" value="RNase_PH_C"/>
    <property type="match status" value="1"/>
</dbReference>
<comment type="function">
    <text evidence="6">Phosphorolytic 3'-5' exoribonuclease that plays an important role in tRNA 3'-end maturation. Removes nucleotide residues following the 3'-CCA terminus of tRNAs; can also add nucleotides to the ends of RNA molecules by using nucleoside diphosphates as substrates, but this may not be physiologically important. Probably plays a role in initiation of 16S rRNA degradation (leading to ribosome degradation) during starvation.</text>
</comment>
<keyword evidence="3 6" id="KW-0820">tRNA-binding</keyword>
<evidence type="ECO:0000259" key="7">
    <source>
        <dbReference type="Pfam" id="PF01138"/>
    </source>
</evidence>
<comment type="caution">
    <text evidence="9">The sequence shown here is derived from an EMBL/GenBank/DDBJ whole genome shotgun (WGS) entry which is preliminary data.</text>
</comment>